<comment type="caution">
    <text evidence="5">The sequence shown here is derived from an EMBL/GenBank/DDBJ whole genome shotgun (WGS) entry which is preliminary data.</text>
</comment>
<organism evidence="5 6">
    <name type="scientific">Arenibacter algicola</name>
    <dbReference type="NCBI Taxonomy" id="616991"/>
    <lineage>
        <taxon>Bacteria</taxon>
        <taxon>Pseudomonadati</taxon>
        <taxon>Bacteroidota</taxon>
        <taxon>Flavobacteriia</taxon>
        <taxon>Flavobacteriales</taxon>
        <taxon>Flavobacteriaceae</taxon>
        <taxon>Arenibacter</taxon>
    </lineage>
</organism>
<evidence type="ECO:0000256" key="2">
    <source>
        <dbReference type="ARBA" id="ARBA00023082"/>
    </source>
</evidence>
<dbReference type="Pfam" id="PF04542">
    <property type="entry name" value="Sigma70_r2"/>
    <property type="match status" value="1"/>
</dbReference>
<keyword evidence="6" id="KW-1185">Reference proteome</keyword>
<dbReference type="EMBL" id="VHIF01000001">
    <property type="protein sequence ID" value="TQO39733.1"/>
    <property type="molecule type" value="Genomic_DNA"/>
</dbReference>
<keyword evidence="1" id="KW-0805">Transcription regulation</keyword>
<evidence type="ECO:0000313" key="5">
    <source>
        <dbReference type="EMBL" id="TQO39733.1"/>
    </source>
</evidence>
<keyword evidence="2" id="KW-0731">Sigma factor</keyword>
<dbReference type="InterPro" id="IPR013325">
    <property type="entry name" value="RNA_pol_sigma_r2"/>
</dbReference>
<dbReference type="PANTHER" id="PTHR43133:SF46">
    <property type="entry name" value="RNA POLYMERASE SIGMA-70 FACTOR ECF SUBFAMILY"/>
    <property type="match status" value="1"/>
</dbReference>
<evidence type="ECO:0000256" key="3">
    <source>
        <dbReference type="ARBA" id="ARBA00023163"/>
    </source>
</evidence>
<dbReference type="RefSeq" id="WP_142190940.1">
    <property type="nucleotide sequence ID" value="NZ_VHIF01000001.1"/>
</dbReference>
<proteinExistence type="predicted"/>
<protein>
    <submittedName>
        <fullName evidence="5">RNA polymerase sigma-70 factor (ECF subfamily)</fullName>
    </submittedName>
</protein>
<dbReference type="InterPro" id="IPR039425">
    <property type="entry name" value="RNA_pol_sigma-70-like"/>
</dbReference>
<keyword evidence="3" id="KW-0804">Transcription</keyword>
<dbReference type="InterPro" id="IPR007627">
    <property type="entry name" value="RNA_pol_sigma70_r2"/>
</dbReference>
<accession>A0ABY3AIL5</accession>
<feature type="domain" description="RNA polymerase sigma-70 region 2" evidence="4">
    <location>
        <begin position="26"/>
        <end position="91"/>
    </location>
</feature>
<sequence>MGKKFSDQKKLIKHPKKGNTAAYTFLVDLYYDKLCDYTRNLARDDFKSEDIVQNVIVRMWQQRKKLNSNISIKNYLFKSVYNEFVDQYRKKVSLY</sequence>
<dbReference type="Gene3D" id="1.10.1740.10">
    <property type="match status" value="1"/>
</dbReference>
<evidence type="ECO:0000259" key="4">
    <source>
        <dbReference type="Pfam" id="PF04542"/>
    </source>
</evidence>
<evidence type="ECO:0000256" key="1">
    <source>
        <dbReference type="ARBA" id="ARBA00023015"/>
    </source>
</evidence>
<gene>
    <name evidence="5" type="ORF">GQ41_4423</name>
</gene>
<dbReference type="SUPFAM" id="SSF88946">
    <property type="entry name" value="Sigma2 domain of RNA polymerase sigma factors"/>
    <property type="match status" value="1"/>
</dbReference>
<reference evidence="5 6" key="1">
    <citation type="submission" date="2019-06" db="EMBL/GenBank/DDBJ databases">
        <title>A large-scale integrated study on North Sea by COGITO (Coastal Microbe Genomic &amp; Taxonomic Observatory).</title>
        <authorList>
            <person name="Teeling H."/>
        </authorList>
    </citation>
    <scope>NUCLEOTIDE SEQUENCE [LARGE SCALE GENOMIC DNA]</scope>
    <source>
        <strain evidence="5 6">MAR_2009_79</strain>
    </source>
</reference>
<evidence type="ECO:0000313" key="6">
    <source>
        <dbReference type="Proteomes" id="UP000315363"/>
    </source>
</evidence>
<name>A0ABY3AIL5_9FLAO</name>
<dbReference type="PANTHER" id="PTHR43133">
    <property type="entry name" value="RNA POLYMERASE ECF-TYPE SIGMA FACTO"/>
    <property type="match status" value="1"/>
</dbReference>
<dbReference type="Proteomes" id="UP000315363">
    <property type="component" value="Unassembled WGS sequence"/>
</dbReference>